<comment type="caution">
    <text evidence="2">The sequence shown here is derived from an EMBL/GenBank/DDBJ whole genome shotgun (WGS) entry which is preliminary data.</text>
</comment>
<reference evidence="2 3" key="1">
    <citation type="submission" date="2017-09" db="EMBL/GenBank/DDBJ databases">
        <title>Biodiversity and function of Thalassospira species in the particle-attached aromatic-hydrocarbon-degrading consortia from the surface seawater of the South China Sea.</title>
        <authorList>
            <person name="Dong C."/>
            <person name="Liu R."/>
            <person name="Shao Z."/>
        </authorList>
    </citation>
    <scope>NUCLEOTIDE SEQUENCE [LARGE SCALE GENOMIC DNA]</scope>
    <source>
        <strain evidence="2 3">CSC1P2</strain>
    </source>
</reference>
<evidence type="ECO:0000256" key="1">
    <source>
        <dbReference type="SAM" id="Phobius"/>
    </source>
</evidence>
<dbReference type="EMBL" id="NWTK01000001">
    <property type="protein sequence ID" value="PKR55852.1"/>
    <property type="molecule type" value="Genomic_DNA"/>
</dbReference>
<keyword evidence="1" id="KW-0472">Membrane</keyword>
<dbReference type="RefSeq" id="WP_101263845.1">
    <property type="nucleotide sequence ID" value="NZ_NWTK01000001.1"/>
</dbReference>
<keyword evidence="1" id="KW-0812">Transmembrane</keyword>
<evidence type="ECO:0000313" key="3">
    <source>
        <dbReference type="Proteomes" id="UP000233597"/>
    </source>
</evidence>
<organism evidence="2 3">
    <name type="scientific">Thalassospira marina</name>
    <dbReference type="NCBI Taxonomy" id="2048283"/>
    <lineage>
        <taxon>Bacteria</taxon>
        <taxon>Pseudomonadati</taxon>
        <taxon>Pseudomonadota</taxon>
        <taxon>Alphaproteobacteria</taxon>
        <taxon>Rhodospirillales</taxon>
        <taxon>Thalassospiraceae</taxon>
        <taxon>Thalassospira</taxon>
    </lineage>
</organism>
<dbReference type="InterPro" id="IPR021830">
    <property type="entry name" value="DUF3422"/>
</dbReference>
<gene>
    <name evidence="2" type="ORF">COO20_01095</name>
</gene>
<dbReference type="Proteomes" id="UP000233597">
    <property type="component" value="Unassembled WGS sequence"/>
</dbReference>
<feature type="transmembrane region" description="Helical" evidence="1">
    <location>
        <begin position="392"/>
        <end position="410"/>
    </location>
</feature>
<proteinExistence type="predicted"/>
<evidence type="ECO:0008006" key="4">
    <source>
        <dbReference type="Google" id="ProtNLM"/>
    </source>
</evidence>
<dbReference type="Pfam" id="PF11902">
    <property type="entry name" value="DUF3422"/>
    <property type="match status" value="1"/>
</dbReference>
<keyword evidence="1" id="KW-1133">Transmembrane helix</keyword>
<feature type="transmembrane region" description="Helical" evidence="1">
    <location>
        <begin position="358"/>
        <end position="380"/>
    </location>
</feature>
<accession>A0A2N3KZ51</accession>
<sequence>MFVEHPQRVALHNEIHARPFGGVESPVRCTCLAFQAGEDLDGEVRQHFRGFCERYTLTPPADDQKYFEASCDGFTVIWERHAEFTVYVFKRQAAFDQPFDDPVINLIPRDWLESTPGQLLVGLHIAMDRQDRSSDDIARLFDYNGLTGSRVLGRGALIWTDFRLHGDGFGRILIRDNGLERLQAGRLIQRLQEIEVYRMMALLAFPLAHCATPKVSEIDSRLSLITAEMASKTHTNDEETLQKLTDLAAQTEEMAASLNYRFGAARAYYRILQARLGELREERIEGMQTLNEFMERRLAPAMRTCQNIGDRLEVLSKRVARANNLLRTRVDILLEAQNRDLLASMDRRVKLQLRLQQTVEGLSVAAITYYAVGLLGYLFKALKGAGMPVNDTVASGASVPVVLAIIWFSMHRIKKALHRDDGQG</sequence>
<protein>
    <recommendedName>
        <fullName evidence="4">Egg lysin</fullName>
    </recommendedName>
</protein>
<evidence type="ECO:0000313" key="2">
    <source>
        <dbReference type="EMBL" id="PKR55852.1"/>
    </source>
</evidence>
<dbReference type="OrthoDB" id="9767470at2"/>
<dbReference type="AlphaFoldDB" id="A0A2N3KZ51"/>
<name>A0A2N3KZ51_9PROT</name>